<sequence>MYKVSKVSQSKRMKTKLSGRLTSIVDALPLTDDIRILEIGCGSGGMAREISRRIGNGHILAIDRSAKAIQQAITGSQAEIETGKLSFKRVAIERFELEPNEELFHIAVAIRVGALDGRHPEIEKQSLTNIAKALKEDGKLFIDRGTPLREISLDLYRENAGRQHNGQTPNKKGNEYKR</sequence>
<dbReference type="InterPro" id="IPR041698">
    <property type="entry name" value="Methyltransf_25"/>
</dbReference>
<dbReference type="CDD" id="cd02440">
    <property type="entry name" value="AdoMet_MTases"/>
    <property type="match status" value="1"/>
</dbReference>
<dbReference type="InterPro" id="IPR029063">
    <property type="entry name" value="SAM-dependent_MTases_sf"/>
</dbReference>
<gene>
    <name evidence="3" type="ORF">SAMN05660226_01241</name>
</gene>
<dbReference type="Pfam" id="PF13649">
    <property type="entry name" value="Methyltransf_25"/>
    <property type="match status" value="1"/>
</dbReference>
<dbReference type="GO" id="GO:0008168">
    <property type="term" value="F:methyltransferase activity"/>
    <property type="evidence" value="ECO:0007669"/>
    <property type="project" value="UniProtKB-KW"/>
</dbReference>
<feature type="compositionally biased region" description="Polar residues" evidence="1">
    <location>
        <begin position="162"/>
        <end position="171"/>
    </location>
</feature>
<dbReference type="Proteomes" id="UP000190541">
    <property type="component" value="Unassembled WGS sequence"/>
</dbReference>
<organism evidence="3 4">
    <name type="scientific">Parapedobacter luteus</name>
    <dbReference type="NCBI Taxonomy" id="623280"/>
    <lineage>
        <taxon>Bacteria</taxon>
        <taxon>Pseudomonadati</taxon>
        <taxon>Bacteroidota</taxon>
        <taxon>Sphingobacteriia</taxon>
        <taxon>Sphingobacteriales</taxon>
        <taxon>Sphingobacteriaceae</taxon>
        <taxon>Parapedobacter</taxon>
    </lineage>
</organism>
<dbReference type="AlphaFoldDB" id="A0A1T5B0T5"/>
<dbReference type="SUPFAM" id="SSF53335">
    <property type="entry name" value="S-adenosyl-L-methionine-dependent methyltransferases"/>
    <property type="match status" value="1"/>
</dbReference>
<reference evidence="3 4" key="1">
    <citation type="submission" date="2017-02" db="EMBL/GenBank/DDBJ databases">
        <authorList>
            <person name="Peterson S.W."/>
        </authorList>
    </citation>
    <scope>NUCLEOTIDE SEQUENCE [LARGE SCALE GENOMIC DNA]</scope>
    <source>
        <strain evidence="3 4">DSM 22899</strain>
    </source>
</reference>
<dbReference type="STRING" id="623280.SAMN05660226_01241"/>
<evidence type="ECO:0000259" key="2">
    <source>
        <dbReference type="Pfam" id="PF13649"/>
    </source>
</evidence>
<keyword evidence="3" id="KW-0489">Methyltransferase</keyword>
<name>A0A1T5B0T5_9SPHI</name>
<accession>A0A1T5B0T5</accession>
<protein>
    <submittedName>
        <fullName evidence="3">Methyltransferase domain-containing protein</fullName>
    </submittedName>
</protein>
<dbReference type="EMBL" id="FUYS01000002">
    <property type="protein sequence ID" value="SKB40835.1"/>
    <property type="molecule type" value="Genomic_DNA"/>
</dbReference>
<evidence type="ECO:0000256" key="1">
    <source>
        <dbReference type="SAM" id="MobiDB-lite"/>
    </source>
</evidence>
<evidence type="ECO:0000313" key="4">
    <source>
        <dbReference type="Proteomes" id="UP000190541"/>
    </source>
</evidence>
<dbReference type="GO" id="GO:0032259">
    <property type="term" value="P:methylation"/>
    <property type="evidence" value="ECO:0007669"/>
    <property type="project" value="UniProtKB-KW"/>
</dbReference>
<feature type="region of interest" description="Disordered" evidence="1">
    <location>
        <begin position="159"/>
        <end position="178"/>
    </location>
</feature>
<proteinExistence type="predicted"/>
<feature type="domain" description="Methyltransferase" evidence="2">
    <location>
        <begin position="36"/>
        <end position="138"/>
    </location>
</feature>
<dbReference type="Gene3D" id="3.40.50.150">
    <property type="entry name" value="Vaccinia Virus protein VP39"/>
    <property type="match status" value="1"/>
</dbReference>
<evidence type="ECO:0000313" key="3">
    <source>
        <dbReference type="EMBL" id="SKB40835.1"/>
    </source>
</evidence>
<keyword evidence="4" id="KW-1185">Reference proteome</keyword>
<keyword evidence="3" id="KW-0808">Transferase</keyword>